<accession>A0AAD5UF00</accession>
<keyword evidence="3 5" id="KW-1133">Transmembrane helix</keyword>
<comment type="subcellular location">
    <subcellularLocation>
        <location evidence="5">Endoplasmic reticulum membrane</location>
        <topology evidence="5">Multi-pass membrane protein</topology>
    </subcellularLocation>
    <subcellularLocation>
        <location evidence="1">Membrane</location>
        <topology evidence="1">Multi-pass membrane protein</topology>
    </subcellularLocation>
</comment>
<feature type="coiled-coil region" evidence="6">
    <location>
        <begin position="127"/>
        <end position="201"/>
    </location>
</feature>
<dbReference type="PANTHER" id="PTHR12701">
    <property type="entry name" value="BCR-ASSOCIATED PROTEIN, BAP"/>
    <property type="match status" value="1"/>
</dbReference>
<organism evidence="8 9">
    <name type="scientific">Boothiomyces macroporosus</name>
    <dbReference type="NCBI Taxonomy" id="261099"/>
    <lineage>
        <taxon>Eukaryota</taxon>
        <taxon>Fungi</taxon>
        <taxon>Fungi incertae sedis</taxon>
        <taxon>Chytridiomycota</taxon>
        <taxon>Chytridiomycota incertae sedis</taxon>
        <taxon>Chytridiomycetes</taxon>
        <taxon>Rhizophydiales</taxon>
        <taxon>Terramycetaceae</taxon>
        <taxon>Boothiomyces</taxon>
    </lineage>
</organism>
<keyword evidence="4 5" id="KW-0472">Membrane</keyword>
<evidence type="ECO:0000256" key="1">
    <source>
        <dbReference type="ARBA" id="ARBA00004141"/>
    </source>
</evidence>
<evidence type="ECO:0000256" key="5">
    <source>
        <dbReference type="RuleBase" id="RU367026"/>
    </source>
</evidence>
<sequence length="212" mass="24943">MSILYQGVFAMLVAEMLVFLLLLAPLPYSVRTKIIQFFIKSPIAAQIKYGLRIIFVLVCILFVDNVNRSFKTQEKHDQHEEHAHMDSRTDSYLHSKMFQAQRNMYLTGSVIFLSLVLNRFVNMINELAKNEEKTEILKQQAAKTTKEYLKLLDKEQKNDSKELQEKYDKLVKEFEILKKQANQTNDEYMKLTDKYVDLENKFENNSASKKDK</sequence>
<evidence type="ECO:0000259" key="7">
    <source>
        <dbReference type="Pfam" id="PF05529"/>
    </source>
</evidence>
<evidence type="ECO:0000313" key="9">
    <source>
        <dbReference type="Proteomes" id="UP001210925"/>
    </source>
</evidence>
<feature type="domain" description="BAP29/BAP31 transmembrane" evidence="7">
    <location>
        <begin position="1"/>
        <end position="135"/>
    </location>
</feature>
<keyword evidence="2 5" id="KW-0812">Transmembrane</keyword>
<dbReference type="EMBL" id="JADGKB010000053">
    <property type="protein sequence ID" value="KAJ3256251.1"/>
    <property type="molecule type" value="Genomic_DNA"/>
</dbReference>
<protein>
    <recommendedName>
        <fullName evidence="5">Endoplasmic reticulum transmembrane protein</fullName>
    </recommendedName>
</protein>
<keyword evidence="9" id="KW-1185">Reference proteome</keyword>
<proteinExistence type="inferred from homology"/>
<dbReference type="InterPro" id="IPR040463">
    <property type="entry name" value="BAP29/BAP31_N"/>
</dbReference>
<comment type="caution">
    <text evidence="8">The sequence shown here is derived from an EMBL/GenBank/DDBJ whole genome shotgun (WGS) entry which is preliminary data.</text>
</comment>
<evidence type="ECO:0000256" key="2">
    <source>
        <dbReference type="ARBA" id="ARBA00022692"/>
    </source>
</evidence>
<reference evidence="8" key="1">
    <citation type="submission" date="2020-05" db="EMBL/GenBank/DDBJ databases">
        <title>Phylogenomic resolution of chytrid fungi.</title>
        <authorList>
            <person name="Stajich J.E."/>
            <person name="Amses K."/>
            <person name="Simmons R."/>
            <person name="Seto K."/>
            <person name="Myers J."/>
            <person name="Bonds A."/>
            <person name="Quandt C.A."/>
            <person name="Barry K."/>
            <person name="Liu P."/>
            <person name="Grigoriev I."/>
            <person name="Longcore J.E."/>
            <person name="James T.Y."/>
        </authorList>
    </citation>
    <scope>NUCLEOTIDE SEQUENCE</scope>
    <source>
        <strain evidence="8">PLAUS21</strain>
    </source>
</reference>
<comment type="function">
    <text evidence="5">May play a role in anterograde transport of membrane proteins from the endoplasmic reticulum to the Golgi.</text>
</comment>
<dbReference type="PANTHER" id="PTHR12701:SF20">
    <property type="entry name" value="ENDOPLASMIC RETICULUM TRANSMEMBRANE PROTEIN"/>
    <property type="match status" value="1"/>
</dbReference>
<evidence type="ECO:0000256" key="6">
    <source>
        <dbReference type="SAM" id="Coils"/>
    </source>
</evidence>
<dbReference type="AlphaFoldDB" id="A0AAD5UF00"/>
<gene>
    <name evidence="8" type="ORF">HK103_005614</name>
</gene>
<keyword evidence="5" id="KW-0813">Transport</keyword>
<dbReference type="GO" id="GO:0006886">
    <property type="term" value="P:intracellular protein transport"/>
    <property type="evidence" value="ECO:0007669"/>
    <property type="project" value="UniProtKB-UniRule"/>
</dbReference>
<keyword evidence="5" id="KW-0256">Endoplasmic reticulum</keyword>
<comment type="similarity">
    <text evidence="5">Belongs to the BCAP29/BCAP31 family.</text>
</comment>
<keyword evidence="6" id="KW-0175">Coiled coil</keyword>
<comment type="caution">
    <text evidence="5">Lacks conserved residue(s) required for the propagation of feature annotation.</text>
</comment>
<dbReference type="GO" id="GO:0070973">
    <property type="term" value="P:protein localization to endoplasmic reticulum exit site"/>
    <property type="evidence" value="ECO:0007669"/>
    <property type="project" value="UniProtKB-UniRule"/>
</dbReference>
<dbReference type="GO" id="GO:0006888">
    <property type="term" value="P:endoplasmic reticulum to Golgi vesicle-mediated transport"/>
    <property type="evidence" value="ECO:0007669"/>
    <property type="project" value="UniProtKB-UniRule"/>
</dbReference>
<evidence type="ECO:0000256" key="4">
    <source>
        <dbReference type="ARBA" id="ARBA00023136"/>
    </source>
</evidence>
<dbReference type="Proteomes" id="UP001210925">
    <property type="component" value="Unassembled WGS sequence"/>
</dbReference>
<evidence type="ECO:0000256" key="3">
    <source>
        <dbReference type="ARBA" id="ARBA00022989"/>
    </source>
</evidence>
<keyword evidence="5" id="KW-0653">Protein transport</keyword>
<feature type="transmembrane region" description="Helical" evidence="5">
    <location>
        <begin position="49"/>
        <end position="66"/>
    </location>
</feature>
<feature type="transmembrane region" description="Helical" evidence="5">
    <location>
        <begin position="6"/>
        <end position="28"/>
    </location>
</feature>
<name>A0AAD5UF00_9FUNG</name>
<dbReference type="GO" id="GO:0005789">
    <property type="term" value="C:endoplasmic reticulum membrane"/>
    <property type="evidence" value="ECO:0007669"/>
    <property type="project" value="UniProtKB-SubCell"/>
</dbReference>
<keyword evidence="5" id="KW-0931">ER-Golgi transport</keyword>
<evidence type="ECO:0000313" key="8">
    <source>
        <dbReference type="EMBL" id="KAJ3256251.1"/>
    </source>
</evidence>
<dbReference type="InterPro" id="IPR008417">
    <property type="entry name" value="BAP29/BAP31"/>
</dbReference>
<dbReference type="Pfam" id="PF05529">
    <property type="entry name" value="Bap31"/>
    <property type="match status" value="1"/>
</dbReference>